<reference evidence="2 3" key="1">
    <citation type="submission" date="2012-11" db="EMBL/GenBank/DDBJ databases">
        <authorList>
            <person name="Huguet-Tapia J.C."/>
            <person name="Durkin A.S."/>
            <person name="Pettis G.S."/>
            <person name="Badger J.H."/>
        </authorList>
    </citation>
    <scope>NUCLEOTIDE SEQUENCE [LARGE SCALE GENOMIC DNA]</scope>
    <source>
        <strain evidence="2 3">91-03</strain>
    </source>
</reference>
<protein>
    <submittedName>
        <fullName evidence="2">Uncharacterized protein</fullName>
    </submittedName>
</protein>
<sequence length="49" mass="5050">PSPRPAPRSSAADGGGGSSSSQRRSLRHSAQARITAQRLREAYAAGAPF</sequence>
<feature type="non-terminal residue" evidence="2">
    <location>
        <position position="1"/>
    </location>
</feature>
<comment type="caution">
    <text evidence="2">The sequence shown here is derived from an EMBL/GenBank/DDBJ whole genome shotgun (WGS) entry which is preliminary data.</text>
</comment>
<name>L1KIJ1_9ACTN</name>
<dbReference type="EMBL" id="AEJC01000665">
    <property type="protein sequence ID" value="EKX60223.1"/>
    <property type="molecule type" value="Genomic_DNA"/>
</dbReference>
<evidence type="ECO:0000256" key="1">
    <source>
        <dbReference type="SAM" id="MobiDB-lite"/>
    </source>
</evidence>
<evidence type="ECO:0000313" key="3">
    <source>
        <dbReference type="Proteomes" id="UP000010411"/>
    </source>
</evidence>
<feature type="compositionally biased region" description="Low complexity" evidence="1">
    <location>
        <begin position="19"/>
        <end position="33"/>
    </location>
</feature>
<evidence type="ECO:0000313" key="2">
    <source>
        <dbReference type="EMBL" id="EKX60223.1"/>
    </source>
</evidence>
<gene>
    <name evidence="2" type="ORF">STRIP9103_02522</name>
</gene>
<proteinExistence type="predicted"/>
<keyword evidence="3" id="KW-1185">Reference proteome</keyword>
<dbReference type="AlphaFoldDB" id="L1KIJ1"/>
<feature type="region of interest" description="Disordered" evidence="1">
    <location>
        <begin position="1"/>
        <end position="33"/>
    </location>
</feature>
<accession>L1KIJ1</accession>
<dbReference type="Proteomes" id="UP000010411">
    <property type="component" value="Unassembled WGS sequence"/>
</dbReference>
<organism evidence="2 3">
    <name type="scientific">Streptomyces ipomoeae 91-03</name>
    <dbReference type="NCBI Taxonomy" id="698759"/>
    <lineage>
        <taxon>Bacteria</taxon>
        <taxon>Bacillati</taxon>
        <taxon>Actinomycetota</taxon>
        <taxon>Actinomycetes</taxon>
        <taxon>Kitasatosporales</taxon>
        <taxon>Streptomycetaceae</taxon>
        <taxon>Streptomyces</taxon>
    </lineage>
</organism>